<proteinExistence type="predicted"/>
<evidence type="ECO:0000313" key="3">
    <source>
        <dbReference type="EMBL" id="QWK91905.1"/>
    </source>
</evidence>
<dbReference type="Proteomes" id="UP000679352">
    <property type="component" value="Chromosome"/>
</dbReference>
<dbReference type="AlphaFoldDB" id="A0A975P9C4"/>
<dbReference type="RefSeq" id="WP_215503343.1">
    <property type="nucleotide sequence ID" value="NZ_CP076361.1"/>
</dbReference>
<dbReference type="EMBL" id="CP076361">
    <property type="protein sequence ID" value="QWK91905.1"/>
    <property type="molecule type" value="Genomic_DNA"/>
</dbReference>
<feature type="domain" description="Alpha/beta hydrolase fold-3" evidence="2">
    <location>
        <begin position="80"/>
        <end position="278"/>
    </location>
</feature>
<keyword evidence="1 3" id="KW-0378">Hydrolase</keyword>
<dbReference type="Gene3D" id="3.40.50.1820">
    <property type="entry name" value="alpha/beta hydrolase"/>
    <property type="match status" value="1"/>
</dbReference>
<dbReference type="PANTHER" id="PTHR48081">
    <property type="entry name" value="AB HYDROLASE SUPERFAMILY PROTEIN C4A8.06C"/>
    <property type="match status" value="1"/>
</dbReference>
<name>A0A975P9C4_9RHOB</name>
<evidence type="ECO:0000256" key="1">
    <source>
        <dbReference type="ARBA" id="ARBA00022801"/>
    </source>
</evidence>
<dbReference type="InterPro" id="IPR029058">
    <property type="entry name" value="AB_hydrolase_fold"/>
</dbReference>
<sequence>MTNPDYQTLIDAPTWAFIRETESWYPPDAVGLTIAQQRAVYDRMCAAFHAPHPAGVAVRDLAFGSVPCRLYESGQALVTVMYFHGGGFVVGGLDSHDDVCAEICAATGFRVISADYRLAPEHKHPAAYEDCLAATRAAAAAYPGPMLLVGDSAGGALAASVCHRLRHDLPLRGQVLIYPGLGGDRDRGSYLTHAQAPMLSRDDVLYYARMRHDGPEPQNDASAAVLQDRDFSALPPTVVIAAQCDPLADDGRDYRDAIRAAGGRAEWIVEPGLVHGYLRARHTVPRAAESFARICAHLRILAE</sequence>
<dbReference type="InterPro" id="IPR050300">
    <property type="entry name" value="GDXG_lipolytic_enzyme"/>
</dbReference>
<keyword evidence="4" id="KW-1185">Reference proteome</keyword>
<dbReference type="KEGG" id="gfu:KM031_04410"/>
<accession>A0A975P9C4</accession>
<dbReference type="GO" id="GO:0016787">
    <property type="term" value="F:hydrolase activity"/>
    <property type="evidence" value="ECO:0007669"/>
    <property type="project" value="UniProtKB-KW"/>
</dbReference>
<dbReference type="PANTHER" id="PTHR48081:SF8">
    <property type="entry name" value="ALPHA_BETA HYDROLASE FOLD-3 DOMAIN-CONTAINING PROTEIN-RELATED"/>
    <property type="match status" value="1"/>
</dbReference>
<reference evidence="3" key="1">
    <citation type="submission" date="2021-06" db="EMBL/GenBank/DDBJ databases">
        <title>Direct submission.</title>
        <authorList>
            <person name="Lee C.-S."/>
            <person name="Jin L."/>
        </authorList>
    </citation>
    <scope>NUCLEOTIDE SEQUENCE</scope>
    <source>
        <strain evidence="3">Con5</strain>
    </source>
</reference>
<protein>
    <submittedName>
        <fullName evidence="3">Alpha/beta hydrolase</fullName>
    </submittedName>
</protein>
<dbReference type="Pfam" id="PF07859">
    <property type="entry name" value="Abhydrolase_3"/>
    <property type="match status" value="1"/>
</dbReference>
<evidence type="ECO:0000259" key="2">
    <source>
        <dbReference type="Pfam" id="PF07859"/>
    </source>
</evidence>
<dbReference type="SUPFAM" id="SSF53474">
    <property type="entry name" value="alpha/beta-Hydrolases"/>
    <property type="match status" value="1"/>
</dbReference>
<dbReference type="InterPro" id="IPR013094">
    <property type="entry name" value="AB_hydrolase_3"/>
</dbReference>
<gene>
    <name evidence="3" type="ORF">KM031_04410</name>
</gene>
<organism evidence="3 4">
    <name type="scientific">Gemmobacter fulvus</name>
    <dbReference type="NCBI Taxonomy" id="2840474"/>
    <lineage>
        <taxon>Bacteria</taxon>
        <taxon>Pseudomonadati</taxon>
        <taxon>Pseudomonadota</taxon>
        <taxon>Alphaproteobacteria</taxon>
        <taxon>Rhodobacterales</taxon>
        <taxon>Paracoccaceae</taxon>
        <taxon>Gemmobacter</taxon>
    </lineage>
</organism>
<evidence type="ECO:0000313" key="4">
    <source>
        <dbReference type="Proteomes" id="UP000679352"/>
    </source>
</evidence>